<dbReference type="Gene3D" id="3.40.630.30">
    <property type="match status" value="1"/>
</dbReference>
<accession>A0A1H8APC4</accession>
<dbReference type="Proteomes" id="UP000183015">
    <property type="component" value="Unassembled WGS sequence"/>
</dbReference>
<evidence type="ECO:0000313" key="3">
    <source>
        <dbReference type="Proteomes" id="UP000183015"/>
    </source>
</evidence>
<evidence type="ECO:0000313" key="2">
    <source>
        <dbReference type="EMBL" id="SEM72592.1"/>
    </source>
</evidence>
<dbReference type="PROSITE" id="PS51186">
    <property type="entry name" value="GNAT"/>
    <property type="match status" value="1"/>
</dbReference>
<sequence>MSKKRPAGASRPGFRIRPAERNDASDFARLIHLAAPDELTPATTAYLLGLPAQGYLTHSPCVCLTAELPDGTVAGALLAQPPAWMHEFAAADAEALTGRVGLIVAVAADPAFRRQGIGSALIRAAERRYRRAGFGLVMLYHEPALDGFYQELGFSSGPALMANLPHSLLLLGKEDHLLTGLKPLDPQVRLVDV</sequence>
<keyword evidence="2" id="KW-0687">Ribonucleoprotein</keyword>
<protein>
    <submittedName>
        <fullName evidence="2">Ribosomal protein S18 acetylase RimI</fullName>
    </submittedName>
</protein>
<proteinExistence type="predicted"/>
<dbReference type="EMBL" id="FOAZ01000048">
    <property type="protein sequence ID" value="SEM72592.1"/>
    <property type="molecule type" value="Genomic_DNA"/>
</dbReference>
<name>A0A1H8APC4_STRJI</name>
<dbReference type="GO" id="GO:0005840">
    <property type="term" value="C:ribosome"/>
    <property type="evidence" value="ECO:0007669"/>
    <property type="project" value="UniProtKB-KW"/>
</dbReference>
<feature type="domain" description="N-acetyltransferase" evidence="1">
    <location>
        <begin position="14"/>
        <end position="176"/>
    </location>
</feature>
<dbReference type="InterPro" id="IPR000182">
    <property type="entry name" value="GNAT_dom"/>
</dbReference>
<dbReference type="STRING" id="235985.SAMN05414137_14819"/>
<keyword evidence="2" id="KW-0689">Ribosomal protein</keyword>
<dbReference type="SUPFAM" id="SSF55729">
    <property type="entry name" value="Acyl-CoA N-acyltransferases (Nat)"/>
    <property type="match status" value="1"/>
</dbReference>
<dbReference type="AlphaFoldDB" id="A0A1H8APC4"/>
<keyword evidence="3" id="KW-1185">Reference proteome</keyword>
<dbReference type="CDD" id="cd04301">
    <property type="entry name" value="NAT_SF"/>
    <property type="match status" value="1"/>
</dbReference>
<gene>
    <name evidence="2" type="ORF">SAMN05414137_14819</name>
</gene>
<evidence type="ECO:0000259" key="1">
    <source>
        <dbReference type="PROSITE" id="PS51186"/>
    </source>
</evidence>
<dbReference type="Pfam" id="PF00583">
    <property type="entry name" value="Acetyltransf_1"/>
    <property type="match status" value="1"/>
</dbReference>
<dbReference type="eggNOG" id="ENOG5031VJW">
    <property type="taxonomic scope" value="Bacteria"/>
</dbReference>
<feature type="non-terminal residue" evidence="2">
    <location>
        <position position="193"/>
    </location>
</feature>
<organism evidence="2 3">
    <name type="scientific">Streptacidiphilus jiangxiensis</name>
    <dbReference type="NCBI Taxonomy" id="235985"/>
    <lineage>
        <taxon>Bacteria</taxon>
        <taxon>Bacillati</taxon>
        <taxon>Actinomycetota</taxon>
        <taxon>Actinomycetes</taxon>
        <taxon>Kitasatosporales</taxon>
        <taxon>Streptomycetaceae</taxon>
        <taxon>Streptacidiphilus</taxon>
    </lineage>
</organism>
<reference evidence="3" key="1">
    <citation type="submission" date="2016-10" db="EMBL/GenBank/DDBJ databases">
        <authorList>
            <person name="Varghese N."/>
        </authorList>
    </citation>
    <scope>NUCLEOTIDE SEQUENCE [LARGE SCALE GENOMIC DNA]</scope>
    <source>
        <strain evidence="3">DSM 45096 / BCRC 16803 / CGMCC 4.1857 / CIP 109030 / JCM 12277 / KCTC 19219 / NBRC 100920 / 33214</strain>
    </source>
</reference>
<dbReference type="OrthoDB" id="4147519at2"/>
<dbReference type="GO" id="GO:0016747">
    <property type="term" value="F:acyltransferase activity, transferring groups other than amino-acyl groups"/>
    <property type="evidence" value="ECO:0007669"/>
    <property type="project" value="InterPro"/>
</dbReference>
<dbReference type="InterPro" id="IPR016181">
    <property type="entry name" value="Acyl_CoA_acyltransferase"/>
</dbReference>
<dbReference type="RefSeq" id="WP_143094804.1">
    <property type="nucleotide sequence ID" value="NZ_FOAZ01000048.1"/>
</dbReference>